<evidence type="ECO:0000259" key="7">
    <source>
        <dbReference type="PROSITE" id="PS50893"/>
    </source>
</evidence>
<dbReference type="InterPro" id="IPR017871">
    <property type="entry name" value="ABC_transporter-like_CS"/>
</dbReference>
<dbReference type="GO" id="GO:0016887">
    <property type="term" value="F:ATP hydrolysis activity"/>
    <property type="evidence" value="ECO:0007669"/>
    <property type="project" value="InterPro"/>
</dbReference>
<keyword evidence="3" id="KW-0547">Nucleotide-binding</keyword>
<dbReference type="SUPFAM" id="SSF50331">
    <property type="entry name" value="MOP-like"/>
    <property type="match status" value="1"/>
</dbReference>
<dbReference type="InterPro" id="IPR008995">
    <property type="entry name" value="Mo/tungstate-bd_C_term_dom"/>
</dbReference>
<evidence type="ECO:0000256" key="5">
    <source>
        <dbReference type="ARBA" id="ARBA00022967"/>
    </source>
</evidence>
<proteinExistence type="predicted"/>
<dbReference type="PROSITE" id="PS50893">
    <property type="entry name" value="ABC_TRANSPORTER_2"/>
    <property type="match status" value="1"/>
</dbReference>
<sequence>MNNSFIQINNISKHFADVKAVDDVSFEIKEGEFFSLLGPSGCGKTTLLRLLAGFEYPTSGNLLIDGTDITALPPDKRPTNMVFQNYAIFPHLNVEKNIQFGLRKLGLSNDEIDKRVKDVLSSVKLEGYEERFSNQLSGGQRQRVALARALVRQPKVLLLDEPLGALDKKLRDEMQLELRTLQKNIGITFVFVTHDQQEAISMSDRVAVMNDGKIQQLSVPNELYKNPENIFVSDFIGETNFLKAETKSSDGEFINVSIEGLGEFKIKNNLNIAANSSDVVCSVRPESMMISKVKSDWDICLDAKICQTSYLGEMTRFYVEAKGIDKIITVSSQHFDNQSFENNECFISMSLEDISLLNKK</sequence>
<dbReference type="SMART" id="SM00382">
    <property type="entry name" value="AAA"/>
    <property type="match status" value="1"/>
</dbReference>
<dbReference type="InterPro" id="IPR017879">
    <property type="entry name" value="PotA_ATP-bd"/>
</dbReference>
<feature type="domain" description="ABC transporter" evidence="7">
    <location>
        <begin position="6"/>
        <end position="236"/>
    </location>
</feature>
<keyword evidence="2" id="KW-1003">Cell membrane</keyword>
<dbReference type="InterPro" id="IPR027417">
    <property type="entry name" value="P-loop_NTPase"/>
</dbReference>
<dbReference type="InterPro" id="IPR003439">
    <property type="entry name" value="ABC_transporter-like_ATP-bd"/>
</dbReference>
<keyword evidence="1" id="KW-0813">Transport</keyword>
<gene>
    <name evidence="8" type="ORF">METZ01_LOCUS131413</name>
</gene>
<dbReference type="InterPro" id="IPR005893">
    <property type="entry name" value="PotA-like"/>
</dbReference>
<protein>
    <recommendedName>
        <fullName evidence="7">ABC transporter domain-containing protein</fullName>
    </recommendedName>
</protein>
<evidence type="ECO:0000256" key="6">
    <source>
        <dbReference type="ARBA" id="ARBA00023136"/>
    </source>
</evidence>
<evidence type="ECO:0000256" key="2">
    <source>
        <dbReference type="ARBA" id="ARBA00022475"/>
    </source>
</evidence>
<keyword evidence="6" id="KW-0472">Membrane</keyword>
<dbReference type="GO" id="GO:0043190">
    <property type="term" value="C:ATP-binding cassette (ABC) transporter complex"/>
    <property type="evidence" value="ECO:0007669"/>
    <property type="project" value="InterPro"/>
</dbReference>
<evidence type="ECO:0000256" key="4">
    <source>
        <dbReference type="ARBA" id="ARBA00022840"/>
    </source>
</evidence>
<dbReference type="Pfam" id="PF00005">
    <property type="entry name" value="ABC_tran"/>
    <property type="match status" value="1"/>
</dbReference>
<dbReference type="PROSITE" id="PS00211">
    <property type="entry name" value="ABC_TRANSPORTER_1"/>
    <property type="match status" value="1"/>
</dbReference>
<dbReference type="PANTHER" id="PTHR42781:SF4">
    <property type="entry name" value="SPERMIDINE_PUTRESCINE IMPORT ATP-BINDING PROTEIN POTA"/>
    <property type="match status" value="1"/>
</dbReference>
<name>A0A381YNM4_9ZZZZ</name>
<dbReference type="GO" id="GO:0005524">
    <property type="term" value="F:ATP binding"/>
    <property type="evidence" value="ECO:0007669"/>
    <property type="project" value="UniProtKB-KW"/>
</dbReference>
<dbReference type="EMBL" id="UINC01018656">
    <property type="protein sequence ID" value="SVA78559.1"/>
    <property type="molecule type" value="Genomic_DNA"/>
</dbReference>
<evidence type="ECO:0000256" key="1">
    <source>
        <dbReference type="ARBA" id="ARBA00022448"/>
    </source>
</evidence>
<accession>A0A381YNM4</accession>
<dbReference type="PANTHER" id="PTHR42781">
    <property type="entry name" value="SPERMIDINE/PUTRESCINE IMPORT ATP-BINDING PROTEIN POTA"/>
    <property type="match status" value="1"/>
</dbReference>
<evidence type="ECO:0000256" key="3">
    <source>
        <dbReference type="ARBA" id="ARBA00022741"/>
    </source>
</evidence>
<dbReference type="InterPro" id="IPR050093">
    <property type="entry name" value="ABC_SmlMolc_Importer"/>
</dbReference>
<organism evidence="8">
    <name type="scientific">marine metagenome</name>
    <dbReference type="NCBI Taxonomy" id="408172"/>
    <lineage>
        <taxon>unclassified sequences</taxon>
        <taxon>metagenomes</taxon>
        <taxon>ecological metagenomes</taxon>
    </lineage>
</organism>
<keyword evidence="4" id="KW-0067">ATP-binding</keyword>
<dbReference type="GO" id="GO:0015594">
    <property type="term" value="F:ABC-type putrescine transporter activity"/>
    <property type="evidence" value="ECO:0007669"/>
    <property type="project" value="InterPro"/>
</dbReference>
<dbReference type="InterPro" id="IPR003593">
    <property type="entry name" value="AAA+_ATPase"/>
</dbReference>
<dbReference type="NCBIfam" id="TIGR01187">
    <property type="entry name" value="potA"/>
    <property type="match status" value="1"/>
</dbReference>
<dbReference type="FunFam" id="3.40.50.300:FF:000133">
    <property type="entry name" value="Spermidine/putrescine import ATP-binding protein PotA"/>
    <property type="match status" value="1"/>
</dbReference>
<dbReference type="AlphaFoldDB" id="A0A381YNM4"/>
<reference evidence="8" key="1">
    <citation type="submission" date="2018-05" db="EMBL/GenBank/DDBJ databases">
        <authorList>
            <person name="Lanie J.A."/>
            <person name="Ng W.-L."/>
            <person name="Kazmierczak K.M."/>
            <person name="Andrzejewski T.M."/>
            <person name="Davidsen T.M."/>
            <person name="Wayne K.J."/>
            <person name="Tettelin H."/>
            <person name="Glass J.I."/>
            <person name="Rusch D."/>
            <person name="Podicherti R."/>
            <person name="Tsui H.-C.T."/>
            <person name="Winkler M.E."/>
        </authorList>
    </citation>
    <scope>NUCLEOTIDE SEQUENCE</scope>
</reference>
<keyword evidence="5" id="KW-1278">Translocase</keyword>
<dbReference type="CDD" id="cd03300">
    <property type="entry name" value="ABC_PotA_N"/>
    <property type="match status" value="1"/>
</dbReference>
<dbReference type="Gene3D" id="3.40.50.300">
    <property type="entry name" value="P-loop containing nucleotide triphosphate hydrolases"/>
    <property type="match status" value="1"/>
</dbReference>
<evidence type="ECO:0000313" key="8">
    <source>
        <dbReference type="EMBL" id="SVA78559.1"/>
    </source>
</evidence>
<dbReference type="Gene3D" id="2.40.50.100">
    <property type="match status" value="1"/>
</dbReference>
<dbReference type="SUPFAM" id="SSF52540">
    <property type="entry name" value="P-loop containing nucleoside triphosphate hydrolases"/>
    <property type="match status" value="1"/>
</dbReference>